<dbReference type="AlphaFoldDB" id="A0A238UFJ1"/>
<evidence type="ECO:0008006" key="4">
    <source>
        <dbReference type="Google" id="ProtNLM"/>
    </source>
</evidence>
<feature type="signal peptide" evidence="1">
    <location>
        <begin position="1"/>
        <end position="19"/>
    </location>
</feature>
<evidence type="ECO:0000313" key="2">
    <source>
        <dbReference type="EMBL" id="SNR17224.1"/>
    </source>
</evidence>
<feature type="chain" id="PRO_5013257881" description="TonB-dependent outer membrane receptor" evidence="1">
    <location>
        <begin position="20"/>
        <end position="784"/>
    </location>
</feature>
<dbReference type="EMBL" id="LT899436">
    <property type="protein sequence ID" value="SNR17224.1"/>
    <property type="molecule type" value="Genomic_DNA"/>
</dbReference>
<sequence length="784" mass="91214">MKSKSVFFLLLFSVITLSAQTKIIDSSYVKYFQYEREIPYLHLNKTSFAKGEEIWFKAYILNTNTQKLHSRTTNLHCSIYDEKGVFKKTALVYIREGVGNGSFKVDSTFTTKNYYIKASTNYMKNFEEDQSFIQKIKIIDQVSNKKITETKKDNFDLQVLPEGGHLLANTLNTIGVILKDKKGIAVGFQKGQVVEGNGKVIKEFELNKFGMSKVQVFVEPSKKYAIQILPNSNEKIETFFPEKELEGVALTFENISSNMTKITVKTNKETITSLLGKKYYVLIHNTNSFLKREIEFKKDLLTYTLFLNKKLFKPGTNILTLFSDEDKPIAERVFFNYQKSLFDTVDINLEEKNDSLFFSVGKQNNKAEYRLSASILPEKTKSYNPSHSIYSKFLIAPFIKGDFSGASYFFQGINRKKLWELDLLFLTQGWSKYNWYNIFKNPPIERFPFEAGIKVKGSLNIAKAQDSTDVFIRSDVNKLFVNVKAKDNKFEFKNLKLRNGSPIFISYANEKGELTSPNLYVKSYPNINKEDIKIPVKSSLKFNNTEEKEVKVFLTETEEVLKEVEVRGKIKFDHKPLIGGKLKGYKVSEDYSEHYDLLSFLRYAGLEVRSNINSLQIRRNRERAFNFSPVQTEILFSKTRIFLDNQEITRDTPRLLNLRFSRLGEYEEIYITDIFDLQIFLYTKDQAEFIDNSNTFYKYKIPLGFHVQKEYYKPKYTATNSDTFKKYGAIHWEPNIALDTIKKEYTFAFPHLNQKDIRVYIEGISKEGKLISLEKVININQKNN</sequence>
<dbReference type="KEGG" id="tje:TJEJU_3580"/>
<reference evidence="2 3" key="1">
    <citation type="submission" date="2017-07" db="EMBL/GenBank/DDBJ databases">
        <authorList>
            <person name="Sun Z.S."/>
            <person name="Albrecht U."/>
            <person name="Echele G."/>
            <person name="Lee C.C."/>
        </authorList>
    </citation>
    <scope>NUCLEOTIDE SEQUENCE [LARGE SCALE GENOMIC DNA]</scope>
    <source>
        <strain evidence="3">type strain: KCTC 22618</strain>
    </source>
</reference>
<keyword evidence="3" id="KW-1185">Reference proteome</keyword>
<keyword evidence="1" id="KW-0732">Signal</keyword>
<dbReference type="Gene3D" id="2.60.40.1930">
    <property type="match status" value="1"/>
</dbReference>
<protein>
    <recommendedName>
        <fullName evidence="4">TonB-dependent outer membrane receptor</fullName>
    </recommendedName>
</protein>
<proteinExistence type="predicted"/>
<name>A0A238UFJ1_9FLAO</name>
<dbReference type="Proteomes" id="UP000215214">
    <property type="component" value="Chromosome TJEJU"/>
</dbReference>
<gene>
    <name evidence="2" type="ORF">TJEJU_3580</name>
</gene>
<dbReference type="OrthoDB" id="679547at2"/>
<evidence type="ECO:0000256" key="1">
    <source>
        <dbReference type="SAM" id="SignalP"/>
    </source>
</evidence>
<organism evidence="2 3">
    <name type="scientific">Tenacibaculum jejuense</name>
    <dbReference type="NCBI Taxonomy" id="584609"/>
    <lineage>
        <taxon>Bacteria</taxon>
        <taxon>Pseudomonadati</taxon>
        <taxon>Bacteroidota</taxon>
        <taxon>Flavobacteriia</taxon>
        <taxon>Flavobacteriales</taxon>
        <taxon>Flavobacteriaceae</taxon>
        <taxon>Tenacibaculum</taxon>
    </lineage>
</organism>
<evidence type="ECO:0000313" key="3">
    <source>
        <dbReference type="Proteomes" id="UP000215214"/>
    </source>
</evidence>
<dbReference type="RefSeq" id="WP_095074274.1">
    <property type="nucleotide sequence ID" value="NZ_LT899436.1"/>
</dbReference>
<accession>A0A238UFJ1</accession>